<evidence type="ECO:0000259" key="11">
    <source>
        <dbReference type="PROSITE" id="PS50109"/>
    </source>
</evidence>
<dbReference type="Pfam" id="PF00072">
    <property type="entry name" value="Response_reg"/>
    <property type="match status" value="2"/>
</dbReference>
<protein>
    <recommendedName>
        <fullName evidence="2">histidine kinase</fullName>
        <ecNumber evidence="2">2.7.13.3</ecNumber>
    </recommendedName>
</protein>
<dbReference type="GO" id="GO:0000155">
    <property type="term" value="F:phosphorelay sensor kinase activity"/>
    <property type="evidence" value="ECO:0007669"/>
    <property type="project" value="InterPro"/>
</dbReference>
<accession>A0A327NFX5</accession>
<dbReference type="InterPro" id="IPR005467">
    <property type="entry name" value="His_kinase_dom"/>
</dbReference>
<feature type="domain" description="Response regulatory" evidence="12">
    <location>
        <begin position="1031"/>
        <end position="1148"/>
    </location>
</feature>
<reference evidence="13 14" key="1">
    <citation type="submission" date="2018-06" db="EMBL/GenBank/DDBJ databases">
        <title>Spirosoma sp. HMF3257 Genome sequencing and assembly.</title>
        <authorList>
            <person name="Kang H."/>
            <person name="Cha I."/>
            <person name="Kim H."/>
            <person name="Kang J."/>
            <person name="Joh K."/>
        </authorList>
    </citation>
    <scope>NUCLEOTIDE SEQUENCE [LARGE SCALE GENOMIC DNA]</scope>
    <source>
        <strain evidence="13 14">HMF3257</strain>
    </source>
</reference>
<dbReference type="InterPro" id="IPR004358">
    <property type="entry name" value="Sig_transdc_His_kin-like_C"/>
</dbReference>
<dbReference type="SUPFAM" id="SSF55874">
    <property type="entry name" value="ATPase domain of HSP90 chaperone/DNA topoisomerase II/histidine kinase"/>
    <property type="match status" value="1"/>
</dbReference>
<evidence type="ECO:0000256" key="9">
    <source>
        <dbReference type="SAM" id="MobiDB-lite"/>
    </source>
</evidence>
<dbReference type="EMBL" id="QLII01000001">
    <property type="protein sequence ID" value="RAI74057.1"/>
    <property type="molecule type" value="Genomic_DNA"/>
</dbReference>
<keyword evidence="10" id="KW-1133">Transmembrane helix</keyword>
<gene>
    <name evidence="13" type="ORF">HMF3257_06225</name>
</gene>
<dbReference type="InterPro" id="IPR003018">
    <property type="entry name" value="GAF"/>
</dbReference>
<feature type="modified residue" description="4-aspartylphosphate" evidence="7">
    <location>
        <position position="1081"/>
    </location>
</feature>
<dbReference type="InterPro" id="IPR036097">
    <property type="entry name" value="HisK_dim/P_sf"/>
</dbReference>
<dbReference type="Pfam" id="PF00512">
    <property type="entry name" value="HisKA"/>
    <property type="match status" value="1"/>
</dbReference>
<keyword evidence="8" id="KW-0175">Coiled coil</keyword>
<feature type="coiled-coil region" evidence="8">
    <location>
        <begin position="151"/>
        <end position="178"/>
    </location>
</feature>
<dbReference type="PRINTS" id="PR00344">
    <property type="entry name" value="BCTRLSENSOR"/>
</dbReference>
<dbReference type="OrthoDB" id="9811889at2"/>
<dbReference type="PROSITE" id="PS50110">
    <property type="entry name" value="RESPONSE_REGULATORY"/>
    <property type="match status" value="2"/>
</dbReference>
<feature type="transmembrane region" description="Helical" evidence="10">
    <location>
        <begin position="12"/>
        <end position="31"/>
    </location>
</feature>
<dbReference type="Pfam" id="PF13185">
    <property type="entry name" value="GAF_2"/>
    <property type="match status" value="1"/>
</dbReference>
<evidence type="ECO:0000256" key="6">
    <source>
        <dbReference type="ARBA" id="ARBA00023012"/>
    </source>
</evidence>
<evidence type="ECO:0000256" key="10">
    <source>
        <dbReference type="SAM" id="Phobius"/>
    </source>
</evidence>
<dbReference type="PANTHER" id="PTHR45339">
    <property type="entry name" value="HYBRID SIGNAL TRANSDUCTION HISTIDINE KINASE J"/>
    <property type="match status" value="1"/>
</dbReference>
<dbReference type="AlphaFoldDB" id="A0A327NFX5"/>
<evidence type="ECO:0000256" key="4">
    <source>
        <dbReference type="ARBA" id="ARBA00022679"/>
    </source>
</evidence>
<feature type="transmembrane region" description="Helical" evidence="10">
    <location>
        <begin position="182"/>
        <end position="202"/>
    </location>
</feature>
<dbReference type="SUPFAM" id="SSF52172">
    <property type="entry name" value="CheY-like"/>
    <property type="match status" value="2"/>
</dbReference>
<dbReference type="CDD" id="cd00082">
    <property type="entry name" value="HisKA"/>
    <property type="match status" value="1"/>
</dbReference>
<dbReference type="FunFam" id="3.30.565.10:FF:000010">
    <property type="entry name" value="Sensor histidine kinase RcsC"/>
    <property type="match status" value="1"/>
</dbReference>
<dbReference type="InterPro" id="IPR001789">
    <property type="entry name" value="Sig_transdc_resp-reg_receiver"/>
</dbReference>
<dbReference type="PROSITE" id="PS50109">
    <property type="entry name" value="HIS_KIN"/>
    <property type="match status" value="1"/>
</dbReference>
<dbReference type="SMART" id="SM00448">
    <property type="entry name" value="REC"/>
    <property type="match status" value="2"/>
</dbReference>
<comment type="caution">
    <text evidence="13">The sequence shown here is derived from an EMBL/GenBank/DDBJ whole genome shotgun (WGS) entry which is preliminary data.</text>
</comment>
<evidence type="ECO:0000256" key="2">
    <source>
        <dbReference type="ARBA" id="ARBA00012438"/>
    </source>
</evidence>
<dbReference type="CDD" id="cd16922">
    <property type="entry name" value="HATPase_EvgS-ArcB-TorS-like"/>
    <property type="match status" value="1"/>
</dbReference>
<dbReference type="Gene3D" id="3.40.50.2300">
    <property type="match status" value="2"/>
</dbReference>
<evidence type="ECO:0000256" key="5">
    <source>
        <dbReference type="ARBA" id="ARBA00022777"/>
    </source>
</evidence>
<dbReference type="InterPro" id="IPR011006">
    <property type="entry name" value="CheY-like_superfamily"/>
</dbReference>
<dbReference type="PANTHER" id="PTHR45339:SF1">
    <property type="entry name" value="HYBRID SIGNAL TRANSDUCTION HISTIDINE KINASE J"/>
    <property type="match status" value="1"/>
</dbReference>
<evidence type="ECO:0000313" key="13">
    <source>
        <dbReference type="EMBL" id="RAI74057.1"/>
    </source>
</evidence>
<keyword evidence="5 13" id="KW-0418">Kinase</keyword>
<dbReference type="EC" id="2.7.13.3" evidence="2"/>
<feature type="domain" description="Histidine kinase" evidence="11">
    <location>
        <begin position="484"/>
        <end position="718"/>
    </location>
</feature>
<dbReference type="SMART" id="SM00387">
    <property type="entry name" value="HATPase_c"/>
    <property type="match status" value="1"/>
</dbReference>
<evidence type="ECO:0000256" key="1">
    <source>
        <dbReference type="ARBA" id="ARBA00000085"/>
    </source>
</evidence>
<evidence type="ECO:0000256" key="3">
    <source>
        <dbReference type="ARBA" id="ARBA00022553"/>
    </source>
</evidence>
<feature type="coiled-coil region" evidence="8">
    <location>
        <begin position="391"/>
        <end position="474"/>
    </location>
</feature>
<keyword evidence="6" id="KW-0902">Two-component regulatory system</keyword>
<dbReference type="Gene3D" id="1.10.287.130">
    <property type="match status" value="1"/>
</dbReference>
<organism evidence="13 14">
    <name type="scientific">Spirosoma telluris</name>
    <dbReference type="NCBI Taxonomy" id="2183553"/>
    <lineage>
        <taxon>Bacteria</taxon>
        <taxon>Pseudomonadati</taxon>
        <taxon>Bacteroidota</taxon>
        <taxon>Cytophagia</taxon>
        <taxon>Cytophagales</taxon>
        <taxon>Cytophagaceae</taxon>
        <taxon>Spirosoma</taxon>
    </lineage>
</organism>
<dbReference type="InterPro" id="IPR036890">
    <property type="entry name" value="HATPase_C_sf"/>
</dbReference>
<dbReference type="InterPro" id="IPR003594">
    <property type="entry name" value="HATPase_dom"/>
</dbReference>
<dbReference type="SMART" id="SM00388">
    <property type="entry name" value="HisKA"/>
    <property type="match status" value="1"/>
</dbReference>
<feature type="region of interest" description="Disordered" evidence="9">
    <location>
        <begin position="723"/>
        <end position="756"/>
    </location>
</feature>
<dbReference type="Pfam" id="PF02518">
    <property type="entry name" value="HATPase_c"/>
    <property type="match status" value="1"/>
</dbReference>
<keyword evidence="3 7" id="KW-0597">Phosphoprotein</keyword>
<name>A0A327NFX5_9BACT</name>
<feature type="domain" description="Response regulatory" evidence="12">
    <location>
        <begin position="764"/>
        <end position="876"/>
    </location>
</feature>
<dbReference type="SMART" id="SM00065">
    <property type="entry name" value="GAF"/>
    <property type="match status" value="1"/>
</dbReference>
<dbReference type="Gene3D" id="3.30.450.40">
    <property type="match status" value="1"/>
</dbReference>
<keyword evidence="14" id="KW-1185">Reference proteome</keyword>
<keyword evidence="10" id="KW-0812">Transmembrane</keyword>
<comment type="catalytic activity">
    <reaction evidence="1">
        <text>ATP + protein L-histidine = ADP + protein N-phospho-L-histidine.</text>
        <dbReference type="EC" id="2.7.13.3"/>
    </reaction>
</comment>
<evidence type="ECO:0000256" key="8">
    <source>
        <dbReference type="SAM" id="Coils"/>
    </source>
</evidence>
<dbReference type="InterPro" id="IPR003661">
    <property type="entry name" value="HisK_dim/P_dom"/>
</dbReference>
<keyword evidence="4" id="KW-0808">Transferase</keyword>
<evidence type="ECO:0000313" key="14">
    <source>
        <dbReference type="Proteomes" id="UP000249016"/>
    </source>
</evidence>
<sequence>MTISFVNKLHLGSIFLILAGSLIGILFFHTIRDQQDESYWARDKNEQIQQLLVLENVLDDAELAHRAFLTTHSQSLLLAYTTSQEQAREILTKLKAAPNDVLQAQRLLQLEQTIGRLSEIRSTQHVQNELNKTINSDDSQKLEAIELTKSDQQLSQILQQAQRELNQREKQMSTLIQQLTKGAVGATTILFIVGLMLTYFYAQEFKRHRELADQLHGNVAKLEQLNQASDNRNWILMGTTALNEALQNLHTPDSVATNSLQTLSRYLTAPAAGFYLCQERDGEPELQLSASVALPADAPRSFAIGESLVGQAATKREISVINAVPTAYWALQSGTGQATPGQVVFVPLWYGNELKGVIELANFQQFTESHLALLKDVASDIAIALSTVQARHRMSQLLQQVQQQKAILENQQEELRQTNEELTLQAESLQASEEELRVQEEELRQTNTELEERNEAIEVTRQTLLSQARELEEASKYKSEFLANMSHELRTPLNSVLILASLLAENKPHNLTDKQIDYAKVIHKSGSDLLELINDILDLSKIEAGKVELHLEQVSIRTIVSDLEQLFSVVADQKGVTLQTQVDEAVPAIIHTDKQRLEQTIRNLLSNAFKFTPKSGSVTLSFRTEKPSVKLTNPTLRKADQVLAIAVADTGIGIPDDRQQLIFDAFQQADGSTSRKYGGTGLGLSITRELVRLLNGEVLLQSEPGKGSTFTLILPLTDTKQSIPTAQPISQPSKEAAQSSRSGIKPSDNQELDDRNSIQKDDQIMLIIEDDLIFARIVRDFARSRHYKAIVATQGDEGLKLARTYKPSAIILDMQLPVVNGWSILSELKNDESLKHIPVHIISGMEDLRLPDDGALTYIQKPVSAKDLEQVFTLISTQLNGKLKKVLVQSGNYLKDDALRHVIEQRHLELECEYVLTNEEVVQKAAEQAYDCLIVDMGHDLKHGIKELRQLRSVLVSHSMPVIIYIDEDLSPANELKLKKLSDVVIRESSQSIDRLMDELELFLYKVQEDKKKTPSPVYVDGTNQSLEGRKVLLVDDDIRNIFALSTLLEQYHMRVVTADNGREALEMLQRHTDTDIVLMDIMMPEMDGYEATRRIRTDLQMSALPIIALTAKAMPGDREKVIEAGASDYIAKPLDKSQLFSLMRVWLSK</sequence>
<evidence type="ECO:0000256" key="7">
    <source>
        <dbReference type="PROSITE-ProRule" id="PRU00169"/>
    </source>
</evidence>
<feature type="modified residue" description="4-aspartylphosphate" evidence="7">
    <location>
        <position position="813"/>
    </location>
</feature>
<dbReference type="SUPFAM" id="SSF55781">
    <property type="entry name" value="GAF domain-like"/>
    <property type="match status" value="1"/>
</dbReference>
<feature type="compositionally biased region" description="Polar residues" evidence="9">
    <location>
        <begin position="723"/>
        <end position="742"/>
    </location>
</feature>
<dbReference type="InterPro" id="IPR029016">
    <property type="entry name" value="GAF-like_dom_sf"/>
</dbReference>
<proteinExistence type="predicted"/>
<evidence type="ECO:0000259" key="12">
    <source>
        <dbReference type="PROSITE" id="PS50110"/>
    </source>
</evidence>
<keyword evidence="10" id="KW-0472">Membrane</keyword>
<dbReference type="RefSeq" id="WP_111340929.1">
    <property type="nucleotide sequence ID" value="NZ_QLII01000001.1"/>
</dbReference>
<dbReference type="CDD" id="cd17546">
    <property type="entry name" value="REC_hyHK_CKI1_RcsC-like"/>
    <property type="match status" value="1"/>
</dbReference>
<dbReference type="Gene3D" id="3.30.565.10">
    <property type="entry name" value="Histidine kinase-like ATPase, C-terminal domain"/>
    <property type="match status" value="1"/>
</dbReference>
<dbReference type="SUPFAM" id="SSF47384">
    <property type="entry name" value="Homodimeric domain of signal transducing histidine kinase"/>
    <property type="match status" value="1"/>
</dbReference>
<dbReference type="Proteomes" id="UP000249016">
    <property type="component" value="Unassembled WGS sequence"/>
</dbReference>